<dbReference type="GO" id="GO:0006281">
    <property type="term" value="P:DNA repair"/>
    <property type="evidence" value="ECO:0007669"/>
    <property type="project" value="InterPro"/>
</dbReference>
<dbReference type="GO" id="GO:0005829">
    <property type="term" value="C:cytosol"/>
    <property type="evidence" value="ECO:0007669"/>
    <property type="project" value="TreeGrafter"/>
</dbReference>
<dbReference type="SUPFAM" id="SSF47802">
    <property type="entry name" value="DNA polymerase beta, N-terminal domain-like"/>
    <property type="match status" value="1"/>
</dbReference>
<evidence type="ECO:0000256" key="5">
    <source>
        <dbReference type="ARBA" id="ARBA00022695"/>
    </source>
</evidence>
<dbReference type="SUPFAM" id="SSF158702">
    <property type="entry name" value="Sec63 N-terminal domain-like"/>
    <property type="match status" value="1"/>
</dbReference>
<proteinExistence type="predicted"/>
<dbReference type="PANTHER" id="PTHR36928">
    <property type="entry name" value="PHOSPHATASE YCDX-RELATED"/>
    <property type="match status" value="1"/>
</dbReference>
<dbReference type="InterPro" id="IPR016195">
    <property type="entry name" value="Pol/histidinol_Pase-like"/>
</dbReference>
<accession>A0A7Z7AVZ5</accession>
<evidence type="ECO:0000313" key="12">
    <source>
        <dbReference type="EMBL" id="SDF70330.1"/>
    </source>
</evidence>
<dbReference type="OrthoDB" id="8999at2157"/>
<evidence type="ECO:0000256" key="7">
    <source>
        <dbReference type="ARBA" id="ARBA00022932"/>
    </source>
</evidence>
<dbReference type="Gene3D" id="3.30.210.10">
    <property type="entry name" value="DNA polymerase, thumb domain"/>
    <property type="match status" value="1"/>
</dbReference>
<dbReference type="InterPro" id="IPR022311">
    <property type="entry name" value="PolX-like"/>
</dbReference>
<evidence type="ECO:0000256" key="1">
    <source>
        <dbReference type="ARBA" id="ARBA00001946"/>
    </source>
</evidence>
<comment type="caution">
    <text evidence="12">The sequence shown here is derived from an EMBL/GenBank/DDBJ whole genome shotgun (WGS) entry which is preliminary data.</text>
</comment>
<dbReference type="Pfam" id="PF02811">
    <property type="entry name" value="PHP"/>
    <property type="match status" value="1"/>
</dbReference>
<evidence type="ECO:0000259" key="10">
    <source>
        <dbReference type="SMART" id="SM00481"/>
    </source>
</evidence>
<evidence type="ECO:0000259" key="11">
    <source>
        <dbReference type="SMART" id="SM00483"/>
    </source>
</evidence>
<reference evidence="12 13" key="1">
    <citation type="submission" date="2016-10" db="EMBL/GenBank/DDBJ databases">
        <authorList>
            <person name="Varghese N."/>
            <person name="Submissions S."/>
        </authorList>
    </citation>
    <scope>NUCLEOTIDE SEQUENCE [LARGE SCALE GENOMIC DNA]</scope>
    <source>
        <strain evidence="12 13">PL 12/M</strain>
    </source>
</reference>
<dbReference type="InterPro" id="IPR003583">
    <property type="entry name" value="Hlx-hairpin-Hlx_DNA-bd_motif"/>
</dbReference>
<protein>
    <recommendedName>
        <fullName evidence="2">DNA-directed DNA polymerase</fullName>
        <ecNumber evidence="2">2.7.7.7</ecNumber>
    </recommendedName>
</protein>
<keyword evidence="7" id="KW-0239">DNA-directed DNA polymerase</keyword>
<evidence type="ECO:0000256" key="4">
    <source>
        <dbReference type="ARBA" id="ARBA00022679"/>
    </source>
</evidence>
<comment type="cofactor">
    <cofactor evidence="1">
        <name>Mg(2+)</name>
        <dbReference type="ChEBI" id="CHEBI:18420"/>
    </cofactor>
</comment>
<dbReference type="SMART" id="SM00278">
    <property type="entry name" value="HhH1"/>
    <property type="match status" value="3"/>
</dbReference>
<keyword evidence="6" id="KW-0235">DNA replication</keyword>
<keyword evidence="3" id="KW-0237">DNA synthesis</keyword>
<dbReference type="InterPro" id="IPR027421">
    <property type="entry name" value="DNA_pol_lamdba_lyase_dom_sf"/>
</dbReference>
<dbReference type="Pfam" id="PF14716">
    <property type="entry name" value="HHH_8"/>
    <property type="match status" value="1"/>
</dbReference>
<dbReference type="InterPro" id="IPR003141">
    <property type="entry name" value="Pol/His_phosphatase_N"/>
</dbReference>
<dbReference type="InterPro" id="IPR037160">
    <property type="entry name" value="DNA_Pol_thumb_sf"/>
</dbReference>
<dbReference type="InterPro" id="IPR010996">
    <property type="entry name" value="HHH_MUS81"/>
</dbReference>
<dbReference type="PANTHER" id="PTHR36928:SF1">
    <property type="entry name" value="PHOSPHATASE YCDX-RELATED"/>
    <property type="match status" value="1"/>
</dbReference>
<dbReference type="InterPro" id="IPR047967">
    <property type="entry name" value="PolX_PHP"/>
</dbReference>
<dbReference type="SMART" id="SM00483">
    <property type="entry name" value="POLXc"/>
    <property type="match status" value="1"/>
</dbReference>
<evidence type="ECO:0000256" key="2">
    <source>
        <dbReference type="ARBA" id="ARBA00012417"/>
    </source>
</evidence>
<dbReference type="CDD" id="cd07436">
    <property type="entry name" value="PHP_PolX"/>
    <property type="match status" value="1"/>
</dbReference>
<dbReference type="GO" id="GO:0042578">
    <property type="term" value="F:phosphoric ester hydrolase activity"/>
    <property type="evidence" value="ECO:0007669"/>
    <property type="project" value="TreeGrafter"/>
</dbReference>
<dbReference type="GO" id="GO:0003887">
    <property type="term" value="F:DNA-directed DNA polymerase activity"/>
    <property type="evidence" value="ECO:0007669"/>
    <property type="project" value="UniProtKB-KW"/>
</dbReference>
<dbReference type="NCBIfam" id="NF006375">
    <property type="entry name" value="PRK08609.1"/>
    <property type="match status" value="1"/>
</dbReference>
<dbReference type="SUPFAM" id="SSF89550">
    <property type="entry name" value="PHP domain-like"/>
    <property type="match status" value="1"/>
</dbReference>
<dbReference type="InterPro" id="IPR004013">
    <property type="entry name" value="PHP_dom"/>
</dbReference>
<dbReference type="EC" id="2.7.7.7" evidence="2"/>
<dbReference type="InterPro" id="IPR050243">
    <property type="entry name" value="PHP_phosphatase"/>
</dbReference>
<dbReference type="Gene3D" id="3.20.20.140">
    <property type="entry name" value="Metal-dependent hydrolases"/>
    <property type="match status" value="1"/>
</dbReference>
<dbReference type="FunFam" id="3.20.20.140:FF:000047">
    <property type="entry name" value="PHP domain-containing protein"/>
    <property type="match status" value="1"/>
</dbReference>
<dbReference type="AlphaFoldDB" id="A0A7Z7AVZ5"/>
<feature type="domain" description="Helix-hairpin-helix DNA-binding motif class 1" evidence="9">
    <location>
        <begin position="126"/>
        <end position="145"/>
    </location>
</feature>
<feature type="domain" description="Helix-hairpin-helix DNA-binding motif class 1" evidence="9">
    <location>
        <begin position="91"/>
        <end position="110"/>
    </location>
</feature>
<feature type="domain" description="Helix-hairpin-helix DNA-binding motif class 1" evidence="9">
    <location>
        <begin position="51"/>
        <end position="70"/>
    </location>
</feature>
<dbReference type="Pfam" id="PF14791">
    <property type="entry name" value="DNA_pol_B_thumb"/>
    <property type="match status" value="1"/>
</dbReference>
<feature type="domain" description="DNA-directed DNA polymerase X" evidence="11">
    <location>
        <begin position="1"/>
        <end position="317"/>
    </location>
</feature>
<dbReference type="CDD" id="cd00141">
    <property type="entry name" value="NT_POLXc"/>
    <property type="match status" value="1"/>
</dbReference>
<organism evidence="12 13">
    <name type="scientific">Methanolobus vulcani</name>
    <dbReference type="NCBI Taxonomy" id="38026"/>
    <lineage>
        <taxon>Archaea</taxon>
        <taxon>Methanobacteriati</taxon>
        <taxon>Methanobacteriota</taxon>
        <taxon>Stenosarchaea group</taxon>
        <taxon>Methanomicrobia</taxon>
        <taxon>Methanosarcinales</taxon>
        <taxon>Methanosarcinaceae</taxon>
        <taxon>Methanolobus</taxon>
    </lineage>
</organism>
<evidence type="ECO:0000259" key="9">
    <source>
        <dbReference type="SMART" id="SM00278"/>
    </source>
</evidence>
<dbReference type="Proteomes" id="UP000199259">
    <property type="component" value="Unassembled WGS sequence"/>
</dbReference>
<keyword evidence="13" id="KW-1185">Reference proteome</keyword>
<dbReference type="SMART" id="SM00481">
    <property type="entry name" value="POLIIIAc"/>
    <property type="match status" value="1"/>
</dbReference>
<gene>
    <name evidence="12" type="ORF">SAMN04488589_1172</name>
</gene>
<evidence type="ECO:0000256" key="3">
    <source>
        <dbReference type="ARBA" id="ARBA00022634"/>
    </source>
</evidence>
<comment type="catalytic activity">
    <reaction evidence="8">
        <text>DNA(n) + a 2'-deoxyribonucleoside 5'-triphosphate = DNA(n+1) + diphosphate</text>
        <dbReference type="Rhea" id="RHEA:22508"/>
        <dbReference type="Rhea" id="RHEA-COMP:17339"/>
        <dbReference type="Rhea" id="RHEA-COMP:17340"/>
        <dbReference type="ChEBI" id="CHEBI:33019"/>
        <dbReference type="ChEBI" id="CHEBI:61560"/>
        <dbReference type="ChEBI" id="CHEBI:173112"/>
        <dbReference type="EC" id="2.7.7.7"/>
    </reaction>
</comment>
<dbReference type="InterPro" id="IPR002054">
    <property type="entry name" value="DNA-dir_DNA_pol_X"/>
</dbReference>
<dbReference type="SUPFAM" id="SSF81301">
    <property type="entry name" value="Nucleotidyltransferase"/>
    <property type="match status" value="1"/>
</dbReference>
<dbReference type="RefSeq" id="WP_091709525.1">
    <property type="nucleotide sequence ID" value="NZ_FNCA01000003.1"/>
</dbReference>
<dbReference type="InterPro" id="IPR043519">
    <property type="entry name" value="NT_sf"/>
</dbReference>
<dbReference type="PIRSF" id="PIRSF005047">
    <property type="entry name" value="UCP005047_YshC"/>
    <property type="match status" value="1"/>
</dbReference>
<dbReference type="Gene3D" id="1.10.150.20">
    <property type="entry name" value="5' to 3' exonuclease, C-terminal subdomain"/>
    <property type="match status" value="1"/>
</dbReference>
<dbReference type="GO" id="GO:0003677">
    <property type="term" value="F:DNA binding"/>
    <property type="evidence" value="ECO:0007669"/>
    <property type="project" value="InterPro"/>
</dbReference>
<dbReference type="EMBL" id="FNCA01000003">
    <property type="protein sequence ID" value="SDF70330.1"/>
    <property type="molecule type" value="Genomic_DNA"/>
</dbReference>
<name>A0A7Z7AVZ5_9EURY</name>
<dbReference type="GO" id="GO:0008270">
    <property type="term" value="F:zinc ion binding"/>
    <property type="evidence" value="ECO:0007669"/>
    <property type="project" value="TreeGrafter"/>
</dbReference>
<dbReference type="Pfam" id="PF14520">
    <property type="entry name" value="HHH_5"/>
    <property type="match status" value="1"/>
</dbReference>
<evidence type="ECO:0000313" key="13">
    <source>
        <dbReference type="Proteomes" id="UP000199259"/>
    </source>
</evidence>
<dbReference type="Gene3D" id="1.10.150.110">
    <property type="entry name" value="DNA polymerase beta, N-terminal domain-like"/>
    <property type="match status" value="1"/>
</dbReference>
<dbReference type="InterPro" id="IPR029398">
    <property type="entry name" value="PolB_thumb"/>
</dbReference>
<sequence length="576" mass="65490">MDNIQIAEKFNHMAQMLEFKGESQFKTRAYTNAARTIKGLDEELKVLHKEGSIEDIPGVGKILKSKIVEMLETGTFEAYENTMDEIPAGIIEIMNIPGIGSKTARLFYEKLGVQTVDELSRAAREHRIRRLPRMGEKQEEKILRSIVRLKEDKDHGRHPYVLAKDIAREITDYLDLSQYIEKVAIAGSLRRKQDTVGDIDLIAISEEPEKAISYFTGMDKVEEILESGTTKASIIYSGNFHVDLRVVSRDTYGSMLQHFTGSKEHNIHLRKLALSKGYSLNEYGMNDESTGKLIKFSSEEKLYEELGLGYLSPELREDRGEVEASLRDKLPRLIERKDIKGDLHVHSNWSDGANTMEELAEAAIQRGYEYIAITDHSHSTGVANGLSDKRLLEHIDAIDKLNEKYDEIRILSGTECDIKADGKLDYSNDLLERLDIVVVAVHAGLDQDRKKMTKRIVFAFENEHVDIMAHPTGRKFGKRPPYDVDMETVIQAAKDNEKVLEINSSPWRLDLNDINAKRAKEHGVMLAINTDTHTIDHLDNIEFGINMARRAWIEPDDVLNTMSLKQICSRLDIPKE</sequence>
<feature type="domain" description="Polymerase/histidinol phosphatase N-terminal" evidence="10">
    <location>
        <begin position="341"/>
        <end position="420"/>
    </location>
</feature>
<dbReference type="Gene3D" id="3.30.460.10">
    <property type="entry name" value="Beta Polymerase, domain 2"/>
    <property type="match status" value="1"/>
</dbReference>
<keyword evidence="4" id="KW-0808">Transferase</keyword>
<keyword evidence="5" id="KW-0548">Nucleotidyltransferase</keyword>
<evidence type="ECO:0000256" key="6">
    <source>
        <dbReference type="ARBA" id="ARBA00022705"/>
    </source>
</evidence>
<evidence type="ECO:0000256" key="8">
    <source>
        <dbReference type="ARBA" id="ARBA00049244"/>
    </source>
</evidence>